<reference evidence="4" key="1">
    <citation type="submission" date="2025-08" db="UniProtKB">
        <authorList>
            <consortium name="RefSeq"/>
        </authorList>
    </citation>
    <scope>IDENTIFICATION</scope>
</reference>
<dbReference type="GeneID" id="101859380"/>
<dbReference type="Pfam" id="PF12166">
    <property type="entry name" value="Piezo_cap"/>
    <property type="match status" value="1"/>
</dbReference>
<protein>
    <submittedName>
        <fullName evidence="4">Piezo-type mechanosensitive ion channel component 1</fullName>
    </submittedName>
</protein>
<keyword evidence="1" id="KW-0472">Membrane</keyword>
<evidence type="ECO:0000313" key="3">
    <source>
        <dbReference type="Proteomes" id="UP000694888"/>
    </source>
</evidence>
<dbReference type="PANTHER" id="PTHR13167:SF25">
    <property type="entry name" value="PIEZO-TYPE MECHANOSENSITIVE ION CHANNEL COMPONENT"/>
    <property type="match status" value="1"/>
</dbReference>
<dbReference type="InterPro" id="IPR027272">
    <property type="entry name" value="Piezo"/>
</dbReference>
<accession>A0ABM1AES9</accession>
<gene>
    <name evidence="4" type="primary">LOC101859380</name>
</gene>
<organism evidence="3 4">
    <name type="scientific">Aplysia californica</name>
    <name type="common">California sea hare</name>
    <dbReference type="NCBI Taxonomy" id="6500"/>
    <lineage>
        <taxon>Eukaryota</taxon>
        <taxon>Metazoa</taxon>
        <taxon>Spiralia</taxon>
        <taxon>Lophotrochozoa</taxon>
        <taxon>Mollusca</taxon>
        <taxon>Gastropoda</taxon>
        <taxon>Heterobranchia</taxon>
        <taxon>Euthyneura</taxon>
        <taxon>Tectipleura</taxon>
        <taxon>Aplysiida</taxon>
        <taxon>Aplysioidea</taxon>
        <taxon>Aplysiidae</taxon>
        <taxon>Aplysia</taxon>
    </lineage>
</organism>
<proteinExistence type="predicted"/>
<keyword evidence="1" id="KW-0812">Transmembrane</keyword>
<feature type="transmembrane region" description="Helical" evidence="1">
    <location>
        <begin position="226"/>
        <end position="246"/>
    </location>
</feature>
<keyword evidence="1" id="KW-1133">Transmembrane helix</keyword>
<sequence>MFTTTALKSNIRSLNDAEFNSLKKHYNQDPRAFSFLSGYDPEDVTLTSFDGRALSIWGISPASQAELINDLYNDTTTTKLSLTFEVKFQREPDKALPADLNNFFEVDLRKLDPSVRHAFAAVINGTSSETVKVNQVFPRFLRLGTTTKATKVDQLIGGSTGIHLSNISMTLNTDAAGGLSEWWDVNERILGATIFTYADPDVVNTVNKISIITFNDKKAPESLSFLSGYGIIGLYISFILLIGRLLRLSTTNQYLTIMFRELPDVDYIMRLVLDLYLVREMKEFRLEEDLYATLIFLYRSPETTIKVTRQTVRIGNLKKKND</sequence>
<evidence type="ECO:0000313" key="4">
    <source>
        <dbReference type="RefSeq" id="XP_012946306.1"/>
    </source>
</evidence>
<dbReference type="PANTHER" id="PTHR13167">
    <property type="entry name" value="PIEZO-TYPE MECHANOSENSITIVE ION CHANNEL COMPONENT"/>
    <property type="match status" value="1"/>
</dbReference>
<dbReference type="RefSeq" id="XP_012946306.1">
    <property type="nucleotide sequence ID" value="XM_013090852.2"/>
</dbReference>
<feature type="domain" description="Piezo non-specific cation channel cap" evidence="2">
    <location>
        <begin position="12"/>
        <end position="310"/>
    </location>
</feature>
<dbReference type="Proteomes" id="UP000694888">
    <property type="component" value="Unplaced"/>
</dbReference>
<keyword evidence="3" id="KW-1185">Reference proteome</keyword>
<name>A0ABM1AES9_APLCA</name>
<dbReference type="InterPro" id="IPR031334">
    <property type="entry name" value="Piezo_cap_dom"/>
</dbReference>
<evidence type="ECO:0000256" key="1">
    <source>
        <dbReference type="SAM" id="Phobius"/>
    </source>
</evidence>
<evidence type="ECO:0000259" key="2">
    <source>
        <dbReference type="Pfam" id="PF12166"/>
    </source>
</evidence>